<evidence type="ECO:0000259" key="8">
    <source>
        <dbReference type="Pfam" id="PF01529"/>
    </source>
</evidence>
<evidence type="ECO:0000256" key="4">
    <source>
        <dbReference type="ARBA" id="ARBA00022989"/>
    </source>
</evidence>
<proteinExistence type="inferred from homology"/>
<dbReference type="STRING" id="2903.R1EXS9"/>
<dbReference type="EnsemblProtists" id="EOD31400">
    <property type="protein sequence ID" value="EOD31400"/>
    <property type="gene ID" value="EMIHUDRAFT_468215"/>
</dbReference>
<dbReference type="GO" id="GO:0019706">
    <property type="term" value="F:protein-cysteine S-palmitoyltransferase activity"/>
    <property type="evidence" value="ECO:0007669"/>
    <property type="project" value="UniProtKB-EC"/>
</dbReference>
<evidence type="ECO:0000256" key="6">
    <source>
        <dbReference type="ARBA" id="ARBA00023315"/>
    </source>
</evidence>
<dbReference type="OMA" id="FNYLAAM"/>
<comment type="similarity">
    <text evidence="7">Belongs to the DHHC palmitoyltransferase family.</text>
</comment>
<dbReference type="PROSITE" id="PS50216">
    <property type="entry name" value="DHHC"/>
    <property type="match status" value="1"/>
</dbReference>
<comment type="subcellular location">
    <subcellularLocation>
        <location evidence="1">Membrane</location>
        <topology evidence="1">Multi-pass membrane protein</topology>
    </subcellularLocation>
</comment>
<dbReference type="PANTHER" id="PTHR12246">
    <property type="entry name" value="PALMITOYLTRANSFERASE ZDHHC16"/>
    <property type="match status" value="1"/>
</dbReference>
<keyword evidence="2 7" id="KW-0808">Transferase</keyword>
<comment type="domain">
    <text evidence="7">The DHHC domain is required for palmitoyltransferase activity.</text>
</comment>
<keyword evidence="6 7" id="KW-0012">Acyltransferase</keyword>
<name>A0A0D3K6L5_EMIH1</name>
<dbReference type="KEGG" id="ehx:EMIHUDRAFT_468215"/>
<evidence type="ECO:0000313" key="9">
    <source>
        <dbReference type="EnsemblProtists" id="EOD31400"/>
    </source>
</evidence>
<dbReference type="GO" id="GO:0016020">
    <property type="term" value="C:membrane"/>
    <property type="evidence" value="ECO:0007669"/>
    <property type="project" value="UniProtKB-SubCell"/>
</dbReference>
<dbReference type="HOGENOM" id="CLU_872739_0_0_1"/>
<keyword evidence="3 7" id="KW-0812">Transmembrane</keyword>
<protein>
    <recommendedName>
        <fullName evidence="7">Palmitoyltransferase</fullName>
        <ecNumber evidence="7">2.3.1.225</ecNumber>
    </recommendedName>
</protein>
<keyword evidence="10" id="KW-1185">Reference proteome</keyword>
<dbReference type="EC" id="2.3.1.225" evidence="7"/>
<feature type="transmembrane region" description="Helical" evidence="7">
    <location>
        <begin position="211"/>
        <end position="234"/>
    </location>
</feature>
<keyword evidence="5 7" id="KW-0472">Membrane</keyword>
<evidence type="ECO:0000256" key="7">
    <source>
        <dbReference type="RuleBase" id="RU079119"/>
    </source>
</evidence>
<comment type="catalytic activity">
    <reaction evidence="7">
        <text>L-cysteinyl-[protein] + hexadecanoyl-CoA = S-hexadecanoyl-L-cysteinyl-[protein] + CoA</text>
        <dbReference type="Rhea" id="RHEA:36683"/>
        <dbReference type="Rhea" id="RHEA-COMP:10131"/>
        <dbReference type="Rhea" id="RHEA-COMP:11032"/>
        <dbReference type="ChEBI" id="CHEBI:29950"/>
        <dbReference type="ChEBI" id="CHEBI:57287"/>
        <dbReference type="ChEBI" id="CHEBI:57379"/>
        <dbReference type="ChEBI" id="CHEBI:74151"/>
        <dbReference type="EC" id="2.3.1.225"/>
    </reaction>
</comment>
<dbReference type="InterPro" id="IPR001594">
    <property type="entry name" value="Palmitoyltrfase_DHHC"/>
</dbReference>
<keyword evidence="4 7" id="KW-1133">Transmembrane helix</keyword>
<feature type="transmembrane region" description="Helical" evidence="7">
    <location>
        <begin position="39"/>
        <end position="61"/>
    </location>
</feature>
<dbReference type="InterPro" id="IPR039859">
    <property type="entry name" value="PFA4/ZDH16/20/ERF2-like"/>
</dbReference>
<reference evidence="9" key="2">
    <citation type="submission" date="2024-10" db="UniProtKB">
        <authorList>
            <consortium name="EnsemblProtists"/>
        </authorList>
    </citation>
    <scope>IDENTIFICATION</scope>
</reference>
<dbReference type="AlphaFoldDB" id="A0A0D3K6L5"/>
<evidence type="ECO:0000256" key="3">
    <source>
        <dbReference type="ARBA" id="ARBA00022692"/>
    </source>
</evidence>
<evidence type="ECO:0000256" key="2">
    <source>
        <dbReference type="ARBA" id="ARBA00022679"/>
    </source>
</evidence>
<dbReference type="PaxDb" id="2903-EOD31400"/>
<dbReference type="GeneID" id="17276674"/>
<dbReference type="RefSeq" id="XP_005783829.1">
    <property type="nucleotide sequence ID" value="XM_005783772.1"/>
</dbReference>
<reference evidence="10" key="1">
    <citation type="journal article" date="2013" name="Nature">
        <title>Pan genome of the phytoplankton Emiliania underpins its global distribution.</title>
        <authorList>
            <person name="Read B.A."/>
            <person name="Kegel J."/>
            <person name="Klute M.J."/>
            <person name="Kuo A."/>
            <person name="Lefebvre S.C."/>
            <person name="Maumus F."/>
            <person name="Mayer C."/>
            <person name="Miller J."/>
            <person name="Monier A."/>
            <person name="Salamov A."/>
            <person name="Young J."/>
            <person name="Aguilar M."/>
            <person name="Claverie J.M."/>
            <person name="Frickenhaus S."/>
            <person name="Gonzalez K."/>
            <person name="Herman E.K."/>
            <person name="Lin Y.C."/>
            <person name="Napier J."/>
            <person name="Ogata H."/>
            <person name="Sarno A.F."/>
            <person name="Shmutz J."/>
            <person name="Schroeder D."/>
            <person name="de Vargas C."/>
            <person name="Verret F."/>
            <person name="von Dassow P."/>
            <person name="Valentin K."/>
            <person name="Van de Peer Y."/>
            <person name="Wheeler G."/>
            <person name="Dacks J.B."/>
            <person name="Delwiche C.F."/>
            <person name="Dyhrman S.T."/>
            <person name="Glockner G."/>
            <person name="John U."/>
            <person name="Richards T."/>
            <person name="Worden A.Z."/>
            <person name="Zhang X."/>
            <person name="Grigoriev I.V."/>
            <person name="Allen A.E."/>
            <person name="Bidle K."/>
            <person name="Borodovsky M."/>
            <person name="Bowler C."/>
            <person name="Brownlee C."/>
            <person name="Cock J.M."/>
            <person name="Elias M."/>
            <person name="Gladyshev V.N."/>
            <person name="Groth M."/>
            <person name="Guda C."/>
            <person name="Hadaegh A."/>
            <person name="Iglesias-Rodriguez M.D."/>
            <person name="Jenkins J."/>
            <person name="Jones B.M."/>
            <person name="Lawson T."/>
            <person name="Leese F."/>
            <person name="Lindquist E."/>
            <person name="Lobanov A."/>
            <person name="Lomsadze A."/>
            <person name="Malik S.B."/>
            <person name="Marsh M.E."/>
            <person name="Mackinder L."/>
            <person name="Mock T."/>
            <person name="Mueller-Roeber B."/>
            <person name="Pagarete A."/>
            <person name="Parker M."/>
            <person name="Probert I."/>
            <person name="Quesneville H."/>
            <person name="Raines C."/>
            <person name="Rensing S.A."/>
            <person name="Riano-Pachon D.M."/>
            <person name="Richier S."/>
            <person name="Rokitta S."/>
            <person name="Shiraiwa Y."/>
            <person name="Soanes D.M."/>
            <person name="van der Giezen M."/>
            <person name="Wahlund T.M."/>
            <person name="Williams B."/>
            <person name="Wilson W."/>
            <person name="Wolfe G."/>
            <person name="Wurch L.L."/>
        </authorList>
    </citation>
    <scope>NUCLEOTIDE SEQUENCE</scope>
</reference>
<dbReference type="Proteomes" id="UP000013827">
    <property type="component" value="Unassembled WGS sequence"/>
</dbReference>
<feature type="transmembrane region" description="Helical" evidence="7">
    <location>
        <begin position="6"/>
        <end position="27"/>
    </location>
</feature>
<sequence length="319" mass="34227">MLVWWVMLAVGVTAVPIIGDLLSLVLGKRWQRLVSRWQRPVLLSTVSFLCALARPALYFFWATVLPYTAPKTSAARTFHVAFILTTWMNAVWAYCCCVATDASAGAAGAPPRLARAMDGFPSHSCGACRAAVPCFDHHCPFTGGCVGGRNFRHFAVFVLHATLGMADACVLSFPPFRDCVLGQIESEQLGIVRTPPPDEAACLATGPASLLFIPAASLFGVLASLAALHGLLLLNGATTFELSRLARRRGVGVLRDLLRLRAGGGDKWALLWQRPSAEAGWGLRMRVLFLPSAPPPRHCALRAAAEAEEEGRPLGKGSV</sequence>
<feature type="domain" description="Palmitoyltransferase DHHC" evidence="8">
    <location>
        <begin position="122"/>
        <end position="241"/>
    </location>
</feature>
<evidence type="ECO:0000256" key="5">
    <source>
        <dbReference type="ARBA" id="ARBA00023136"/>
    </source>
</evidence>
<accession>A0A0D3K6L5</accession>
<evidence type="ECO:0000256" key="1">
    <source>
        <dbReference type="ARBA" id="ARBA00004141"/>
    </source>
</evidence>
<organism evidence="9 10">
    <name type="scientific">Emiliania huxleyi (strain CCMP1516)</name>
    <dbReference type="NCBI Taxonomy" id="280463"/>
    <lineage>
        <taxon>Eukaryota</taxon>
        <taxon>Haptista</taxon>
        <taxon>Haptophyta</taxon>
        <taxon>Prymnesiophyceae</taxon>
        <taxon>Isochrysidales</taxon>
        <taxon>Noelaerhabdaceae</taxon>
        <taxon>Emiliania</taxon>
    </lineage>
</organism>
<evidence type="ECO:0000313" key="10">
    <source>
        <dbReference type="Proteomes" id="UP000013827"/>
    </source>
</evidence>
<dbReference type="Pfam" id="PF01529">
    <property type="entry name" value="DHHC"/>
    <property type="match status" value="1"/>
</dbReference>